<dbReference type="PROSITE" id="PS50261">
    <property type="entry name" value="G_PROTEIN_RECEP_F2_4"/>
    <property type="match status" value="1"/>
</dbReference>
<feature type="domain" description="C-type lectin" evidence="10">
    <location>
        <begin position="1"/>
        <end position="104"/>
    </location>
</feature>
<dbReference type="SMART" id="SM00408">
    <property type="entry name" value="IGc2"/>
    <property type="match status" value="4"/>
</dbReference>
<reference evidence="14" key="1">
    <citation type="submission" date="2018-11" db="EMBL/GenBank/DDBJ databases">
        <authorList>
            <person name="Alioto T."/>
            <person name="Alioto T."/>
        </authorList>
    </citation>
    <scope>NUCLEOTIDE SEQUENCE</scope>
</reference>
<dbReference type="EMBL" id="UYJE01008845">
    <property type="protein sequence ID" value="VDI67825.1"/>
    <property type="molecule type" value="Genomic_DNA"/>
</dbReference>
<feature type="domain" description="Ig-like" evidence="13">
    <location>
        <begin position="612"/>
        <end position="702"/>
    </location>
</feature>
<dbReference type="InterPro" id="IPR046338">
    <property type="entry name" value="GAIN_dom_sf"/>
</dbReference>
<feature type="domain" description="GAIN-B" evidence="11">
    <location>
        <begin position="785"/>
        <end position="939"/>
    </location>
</feature>
<dbReference type="Pfam" id="PF00059">
    <property type="entry name" value="Lectin_C"/>
    <property type="match status" value="1"/>
</dbReference>
<evidence type="ECO:0000313" key="15">
    <source>
        <dbReference type="Proteomes" id="UP000596742"/>
    </source>
</evidence>
<dbReference type="InterPro" id="IPR013783">
    <property type="entry name" value="Ig-like_fold"/>
</dbReference>
<proteinExistence type="inferred from homology"/>
<evidence type="ECO:0000256" key="7">
    <source>
        <dbReference type="ARBA" id="ARBA00023180"/>
    </source>
</evidence>
<dbReference type="FunFam" id="1.20.1070.10:FF:000058">
    <property type="entry name" value="Adhesion G protein-coupled receptor F5"/>
    <property type="match status" value="1"/>
</dbReference>
<feature type="transmembrane region" description="Helical" evidence="9">
    <location>
        <begin position="989"/>
        <end position="1008"/>
    </location>
</feature>
<organism evidence="14 15">
    <name type="scientific">Mytilus galloprovincialis</name>
    <name type="common">Mediterranean mussel</name>
    <dbReference type="NCBI Taxonomy" id="29158"/>
    <lineage>
        <taxon>Eukaryota</taxon>
        <taxon>Metazoa</taxon>
        <taxon>Spiralia</taxon>
        <taxon>Lophotrochozoa</taxon>
        <taxon>Mollusca</taxon>
        <taxon>Bivalvia</taxon>
        <taxon>Autobranchia</taxon>
        <taxon>Pteriomorphia</taxon>
        <taxon>Mytilida</taxon>
        <taxon>Mytiloidea</taxon>
        <taxon>Mytilidae</taxon>
        <taxon>Mytilinae</taxon>
        <taxon>Mytilus</taxon>
    </lineage>
</organism>
<feature type="compositionally biased region" description="Basic and acidic residues" evidence="8">
    <location>
        <begin position="1392"/>
        <end position="1414"/>
    </location>
</feature>
<dbReference type="Gene3D" id="2.60.220.50">
    <property type="match status" value="1"/>
</dbReference>
<dbReference type="CDD" id="cd00096">
    <property type="entry name" value="Ig"/>
    <property type="match status" value="1"/>
</dbReference>
<dbReference type="GO" id="GO:0005886">
    <property type="term" value="C:plasma membrane"/>
    <property type="evidence" value="ECO:0007669"/>
    <property type="project" value="TreeGrafter"/>
</dbReference>
<evidence type="ECO:0000259" key="13">
    <source>
        <dbReference type="PROSITE" id="PS50835"/>
    </source>
</evidence>
<evidence type="ECO:0000259" key="11">
    <source>
        <dbReference type="PROSITE" id="PS50221"/>
    </source>
</evidence>
<keyword evidence="15" id="KW-1185">Reference proteome</keyword>
<evidence type="ECO:0000256" key="3">
    <source>
        <dbReference type="ARBA" id="ARBA00022692"/>
    </source>
</evidence>
<dbReference type="InterPro" id="IPR001304">
    <property type="entry name" value="C-type_lectin-like"/>
</dbReference>
<keyword evidence="4 9" id="KW-1133">Transmembrane helix</keyword>
<dbReference type="InterPro" id="IPR057244">
    <property type="entry name" value="GAIN_B"/>
</dbReference>
<feature type="region of interest" description="Disordered" evidence="8">
    <location>
        <begin position="1258"/>
        <end position="1414"/>
    </location>
</feature>
<feature type="domain" description="Ig-like" evidence="13">
    <location>
        <begin position="124"/>
        <end position="198"/>
    </location>
</feature>
<feature type="transmembrane region" description="Helical" evidence="9">
    <location>
        <begin position="1099"/>
        <end position="1122"/>
    </location>
</feature>
<dbReference type="InterPro" id="IPR016186">
    <property type="entry name" value="C-type_lectin-like/link_sf"/>
</dbReference>
<evidence type="ECO:0000256" key="9">
    <source>
        <dbReference type="SAM" id="Phobius"/>
    </source>
</evidence>
<sequence>MSCRGYEANLADIETEAEDIYVRSILRNVYSTISPPWFWLGGRDDEVEGSWKWSSGTSFTYTNWYSGEPNDISHVNGHIQDHLITGHDGWFDHGSHNVLSYICEKSLSFAIIAPNTLYQPTLYSNVTLECVITGSAIEVIWFKNKNLIEIEGNQRYYGGNISIPSLTIITVEKNDLGYYTCHASNGNAAVKTGEIMLSPKFPASLSLHVPVTRYSPPIASEVTLRCTINSGTPISVGWQLDNIPINVADSSKYSGGNINNPSLTISSVEKNDLGFYMCLASNEIVTVISDNIALLPVRAKPVVSLPQTSYIQLAGQEITITCKVQSPNSPIQEVQWIFINDEGKRVDPIILSPTPSLKYHGSTISNPSLTILYLESSDAGQYSCRARSLIGTTVSDKSASLVIPEIPAVHIAKSLYTVNLQDEITLECTALSNIVLRDVFWVKEINDTTTTVVIGNRFHGSSIKNPSLTISDVDNNDEGHYTCYASNTIGIGSSLPTALNVTGNANITITELTIEGEMINGRSVTVMCEAYVLYAEGTIFATWKLNNSVINPTNTSRWKTETISSNPTNRRMHFRLIVLSLQTSDSGNLTCEVSDGYISSDKKIILNIIGKPIVSISPRTSTVTQGDTVNIYCNVVQSYSVLTSILWYKNGDTFNPNKGEIIIRIDNTHSKLVVSGIQDTVQYECSGINNYGEGNRLVSHISVIKPNGTVSRLCNSNGEWEEPNYSTCISERLLNLNVENLTGVTAIAKAVTVYTKAYTNVNDSVFQRTVQKDQLVVQVGKVLSEDITFPKKTQVLPDWITESTNQVTLSKDNFQGKQPVGYSTTYYRNISDLFHEYYLSDGSAVATNGSYDINSVVIDFSIEPTPTSLKRPLIIKFEHVQVNYSNPVCAFWDFDAINTPNGAWSFVGSKLVTTSEGITVCQYDHTTNFALLMSPGRAPSSHSVVLSKISAVGCGISIVFLVVTVMIHGMLWRQLTCDMRGRKIKRDKAILLVNFCVALTLSYILFLSGVTQTSNKKVCTAMAVLLHYIFLVDFAFMLAEGIEIAISVLFVFATSSRTKWLIPTCWVSPAVIVGISMGATKLDGYGNSQYCWLSIESNLIWAFVGPALTVILVNLIILILVLRTMFATHAMMDKTTKERAKAGIRSLCVILPLFGVTWVLGVFSVNEETVLFQYLFAVFNSLQGFFIFLFHTVFNQQIREGIQTMRVKRADKASIYSKQSSQKTTRESFATSTSDSQRESSDSTSILKAKTLNDSLVTSFENGRNTNQNSLKGDKGIVPENDSKTTTDVHGPVKADNRKQTSVQNKSKSDVHNKKPQQSNDNKDVGLRRSHTVASGSQNQNGEKSHKKDKRRSQYNSRPENISVYYFDNPVMSYEQTRRPAVENPSSTFGNERQRKPDEYQDQRGNKIRWSADY</sequence>
<feature type="domain" description="Ig-like" evidence="13">
    <location>
        <begin position="301"/>
        <end position="402"/>
    </location>
</feature>
<dbReference type="InterPro" id="IPR036179">
    <property type="entry name" value="Ig-like_dom_sf"/>
</dbReference>
<comment type="subcellular location">
    <subcellularLocation>
        <location evidence="1">Membrane</location>
        <topology evidence="1">Multi-pass membrane protein</topology>
    </subcellularLocation>
</comment>
<feature type="region of interest" description="Disordered" evidence="8">
    <location>
        <begin position="1216"/>
        <end position="1245"/>
    </location>
</feature>
<dbReference type="Pfam" id="PF00002">
    <property type="entry name" value="7tm_2"/>
    <property type="match status" value="1"/>
</dbReference>
<feature type="compositionally biased region" description="Polar residues" evidence="8">
    <location>
        <begin position="1216"/>
        <end position="1230"/>
    </location>
</feature>
<evidence type="ECO:0000313" key="14">
    <source>
        <dbReference type="EMBL" id="VDI67825.1"/>
    </source>
</evidence>
<dbReference type="Gene3D" id="2.60.40.10">
    <property type="entry name" value="Immunoglobulins"/>
    <property type="match status" value="6"/>
</dbReference>
<dbReference type="GO" id="GO:0007166">
    <property type="term" value="P:cell surface receptor signaling pathway"/>
    <property type="evidence" value="ECO:0007669"/>
    <property type="project" value="InterPro"/>
</dbReference>
<feature type="transmembrane region" description="Helical" evidence="9">
    <location>
        <begin position="1060"/>
        <end position="1079"/>
    </location>
</feature>
<dbReference type="SUPFAM" id="SSF48726">
    <property type="entry name" value="Immunoglobulin"/>
    <property type="match status" value="6"/>
</dbReference>
<feature type="domain" description="Ig-like" evidence="13">
    <location>
        <begin position="505"/>
        <end position="605"/>
    </location>
</feature>
<evidence type="ECO:0000259" key="10">
    <source>
        <dbReference type="PROSITE" id="PS50041"/>
    </source>
</evidence>
<keyword evidence="6" id="KW-1015">Disulfide bond</keyword>
<evidence type="ECO:0000256" key="1">
    <source>
        <dbReference type="ARBA" id="ARBA00004141"/>
    </source>
</evidence>
<dbReference type="PRINTS" id="PR00249">
    <property type="entry name" value="GPCRSECRETIN"/>
</dbReference>
<dbReference type="PROSITE" id="PS50041">
    <property type="entry name" value="C_TYPE_LECTIN_2"/>
    <property type="match status" value="1"/>
</dbReference>
<dbReference type="PROSITE" id="PS50221">
    <property type="entry name" value="GAIN_B"/>
    <property type="match status" value="1"/>
</dbReference>
<feature type="domain" description="G-protein coupled receptors family 2 profile 2" evidence="12">
    <location>
        <begin position="946"/>
        <end position="1195"/>
    </location>
</feature>
<dbReference type="PROSITE" id="PS50835">
    <property type="entry name" value="IG_LIKE"/>
    <property type="match status" value="6"/>
</dbReference>
<dbReference type="GO" id="GO:0004930">
    <property type="term" value="F:G protein-coupled receptor activity"/>
    <property type="evidence" value="ECO:0007669"/>
    <property type="project" value="InterPro"/>
</dbReference>
<comment type="caution">
    <text evidence="14">The sequence shown here is derived from an EMBL/GenBank/DDBJ whole genome shotgun (WGS) entry which is preliminary data.</text>
</comment>
<evidence type="ECO:0000256" key="8">
    <source>
        <dbReference type="SAM" id="MobiDB-lite"/>
    </source>
</evidence>
<keyword evidence="7" id="KW-0325">Glycoprotein</keyword>
<dbReference type="InterPro" id="IPR003599">
    <property type="entry name" value="Ig_sub"/>
</dbReference>
<dbReference type="InterPro" id="IPR000203">
    <property type="entry name" value="GPS"/>
</dbReference>
<evidence type="ECO:0000256" key="5">
    <source>
        <dbReference type="ARBA" id="ARBA00023136"/>
    </source>
</evidence>
<dbReference type="OrthoDB" id="347083at2759"/>
<protein>
    <submittedName>
        <fullName evidence="14">Brain-specific angiogenesis inhibitor 3</fullName>
    </submittedName>
</protein>
<evidence type="ECO:0000256" key="2">
    <source>
        <dbReference type="ARBA" id="ARBA00007343"/>
    </source>
</evidence>
<dbReference type="Proteomes" id="UP000596742">
    <property type="component" value="Unassembled WGS sequence"/>
</dbReference>
<dbReference type="CDD" id="cd00037">
    <property type="entry name" value="CLECT"/>
    <property type="match status" value="1"/>
</dbReference>
<dbReference type="Gene3D" id="3.10.100.10">
    <property type="entry name" value="Mannose-Binding Protein A, subunit A"/>
    <property type="match status" value="1"/>
</dbReference>
<name>A0A8B6GQ00_MYTGA</name>
<dbReference type="SMART" id="SM00409">
    <property type="entry name" value="IG"/>
    <property type="match status" value="6"/>
</dbReference>
<feature type="compositionally biased region" description="Polar residues" evidence="8">
    <location>
        <begin position="1258"/>
        <end position="1271"/>
    </location>
</feature>
<dbReference type="InterPro" id="IPR007110">
    <property type="entry name" value="Ig-like_dom"/>
</dbReference>
<dbReference type="SUPFAM" id="SSF81321">
    <property type="entry name" value="Family A G protein-coupled receptor-like"/>
    <property type="match status" value="1"/>
</dbReference>
<dbReference type="Gene3D" id="1.20.1070.10">
    <property type="entry name" value="Rhodopsin 7-helix transmembrane proteins"/>
    <property type="match status" value="1"/>
</dbReference>
<feature type="transmembrane region" description="Helical" evidence="9">
    <location>
        <begin position="1171"/>
        <end position="1190"/>
    </location>
</feature>
<feature type="domain" description="Ig-like" evidence="13">
    <location>
        <begin position="407"/>
        <end position="502"/>
    </location>
</feature>
<evidence type="ECO:0000256" key="4">
    <source>
        <dbReference type="ARBA" id="ARBA00022989"/>
    </source>
</evidence>
<dbReference type="CDD" id="cd15040">
    <property type="entry name" value="7tmB2_Adhesion"/>
    <property type="match status" value="1"/>
</dbReference>
<accession>A0A8B6GQ00</accession>
<dbReference type="InterPro" id="IPR003598">
    <property type="entry name" value="Ig_sub2"/>
</dbReference>
<feature type="compositionally biased region" description="Basic and acidic residues" evidence="8">
    <location>
        <begin position="1272"/>
        <end position="1299"/>
    </location>
</feature>
<feature type="transmembrane region" description="Helical" evidence="9">
    <location>
        <begin position="1028"/>
        <end position="1053"/>
    </location>
</feature>
<dbReference type="PANTHER" id="PTHR12011">
    <property type="entry name" value="ADHESION G-PROTEIN COUPLED RECEPTOR"/>
    <property type="match status" value="1"/>
</dbReference>
<dbReference type="InterPro" id="IPR017981">
    <property type="entry name" value="GPCR_2-like_7TM"/>
</dbReference>
<evidence type="ECO:0000256" key="6">
    <source>
        <dbReference type="ARBA" id="ARBA00023157"/>
    </source>
</evidence>
<dbReference type="SUPFAM" id="SSF56436">
    <property type="entry name" value="C-type lectin-like"/>
    <property type="match status" value="1"/>
</dbReference>
<keyword evidence="5 9" id="KW-0472">Membrane</keyword>
<dbReference type="Pfam" id="PF01825">
    <property type="entry name" value="GPS"/>
    <property type="match status" value="1"/>
</dbReference>
<dbReference type="Pfam" id="PF13927">
    <property type="entry name" value="Ig_3"/>
    <property type="match status" value="5"/>
</dbReference>
<dbReference type="SMART" id="SM00303">
    <property type="entry name" value="GPS"/>
    <property type="match status" value="1"/>
</dbReference>
<comment type="similarity">
    <text evidence="2">Belongs to the G-protein coupled receptor 2 family. Adhesion G-protein coupled receptor (ADGR) subfamily.</text>
</comment>
<gene>
    <name evidence="14" type="ORF">MGAL_10B088908</name>
</gene>
<dbReference type="InterPro" id="IPR016187">
    <property type="entry name" value="CTDL_fold"/>
</dbReference>
<feature type="transmembrane region" description="Helical" evidence="9">
    <location>
        <begin position="1143"/>
        <end position="1165"/>
    </location>
</feature>
<feature type="transmembrane region" description="Helical" evidence="9">
    <location>
        <begin position="949"/>
        <end position="968"/>
    </location>
</feature>
<dbReference type="InterPro" id="IPR000832">
    <property type="entry name" value="GPCR_2_secretin-like"/>
</dbReference>
<evidence type="ECO:0000259" key="12">
    <source>
        <dbReference type="PROSITE" id="PS50261"/>
    </source>
</evidence>
<keyword evidence="3 9" id="KW-0812">Transmembrane</keyword>
<feature type="domain" description="Ig-like" evidence="13">
    <location>
        <begin position="199"/>
        <end position="289"/>
    </location>
</feature>
<feature type="compositionally biased region" description="Polar residues" evidence="8">
    <location>
        <begin position="1332"/>
        <end position="1342"/>
    </location>
</feature>
<dbReference type="PANTHER" id="PTHR12011:SF347">
    <property type="entry name" value="FI21270P1-RELATED"/>
    <property type="match status" value="1"/>
</dbReference>